<dbReference type="AlphaFoldDB" id="A0A0M2UTU2"/>
<accession>A0A0M2UTU2</accession>
<sequence>MNEMIVSDLDMERILVMAGCACITSHFAGFDPTGGAMPYVKIA</sequence>
<dbReference type="Proteomes" id="UP000034954">
    <property type="component" value="Unassembled WGS sequence"/>
</dbReference>
<proteinExistence type="predicted"/>
<gene>
    <name evidence="1" type="ORF">BROFUL_02253</name>
</gene>
<evidence type="ECO:0000313" key="2">
    <source>
        <dbReference type="Proteomes" id="UP000034954"/>
    </source>
</evidence>
<evidence type="ECO:0000313" key="1">
    <source>
        <dbReference type="EMBL" id="KKO19030.1"/>
    </source>
</evidence>
<dbReference type="EMBL" id="LAQJ01000223">
    <property type="protein sequence ID" value="KKO19030.1"/>
    <property type="molecule type" value="Genomic_DNA"/>
</dbReference>
<reference evidence="1 2" key="1">
    <citation type="journal article" date="2013" name="BMC Microbiol.">
        <title>Identification of the type II cytochrome c maturation pathway in anammox bacteria by comparative genomics.</title>
        <authorList>
            <person name="Ferousi C."/>
            <person name="Speth D.R."/>
            <person name="Reimann J."/>
            <person name="Op den Camp H.J."/>
            <person name="Allen J.W."/>
            <person name="Keltjens J.T."/>
            <person name="Jetten M.S."/>
        </authorList>
    </citation>
    <scope>NUCLEOTIDE SEQUENCE [LARGE SCALE GENOMIC DNA]</scope>
    <source>
        <strain evidence="1">RU1</strain>
    </source>
</reference>
<keyword evidence="2" id="KW-1185">Reference proteome</keyword>
<comment type="caution">
    <text evidence="1">The sequence shown here is derived from an EMBL/GenBank/DDBJ whole genome shotgun (WGS) entry which is preliminary data.</text>
</comment>
<name>A0A0M2UTU2_9BACT</name>
<organism evidence="1 2">
    <name type="scientific">Candidatus Brocadia fulgida</name>
    <dbReference type="NCBI Taxonomy" id="380242"/>
    <lineage>
        <taxon>Bacteria</taxon>
        <taxon>Pseudomonadati</taxon>
        <taxon>Planctomycetota</taxon>
        <taxon>Candidatus Brocadiia</taxon>
        <taxon>Candidatus Brocadiales</taxon>
        <taxon>Candidatus Brocadiaceae</taxon>
        <taxon>Candidatus Brocadia</taxon>
    </lineage>
</organism>
<protein>
    <submittedName>
        <fullName evidence="1">Uncharacterized protein</fullName>
    </submittedName>
</protein>